<dbReference type="RefSeq" id="WP_269333670.1">
    <property type="nucleotide sequence ID" value="NZ_JAMZFT010000004.1"/>
</dbReference>
<dbReference type="Pfam" id="PF00378">
    <property type="entry name" value="ECH_1"/>
    <property type="match status" value="1"/>
</dbReference>
<dbReference type="EMBL" id="JAMZFT010000004">
    <property type="protein sequence ID" value="MCP1337701.1"/>
    <property type="molecule type" value="Genomic_DNA"/>
</dbReference>
<dbReference type="CDD" id="cd06558">
    <property type="entry name" value="crotonase-like"/>
    <property type="match status" value="1"/>
</dbReference>
<dbReference type="PANTHER" id="PTHR11941">
    <property type="entry name" value="ENOYL-COA HYDRATASE-RELATED"/>
    <property type="match status" value="1"/>
</dbReference>
<dbReference type="GO" id="GO:0016829">
    <property type="term" value="F:lyase activity"/>
    <property type="evidence" value="ECO:0007669"/>
    <property type="project" value="UniProtKB-KW"/>
</dbReference>
<reference evidence="3" key="1">
    <citation type="submission" date="2022-06" db="EMBL/GenBank/DDBJ databases">
        <title>Isolation and Genomics of Futiania mangrovii gen. nov., sp. nov., a Rare and Metabolically-versatile member in the Class Alphaproteobacteria.</title>
        <authorList>
            <person name="Liu L."/>
            <person name="Huang W.-C."/>
            <person name="Pan J."/>
            <person name="Li J."/>
            <person name="Huang Y."/>
            <person name="Du H."/>
            <person name="Liu Y."/>
            <person name="Li M."/>
        </authorList>
    </citation>
    <scope>NUCLEOTIDE SEQUENCE</scope>
    <source>
        <strain evidence="3">FT118</strain>
    </source>
</reference>
<protein>
    <submittedName>
        <fullName evidence="3">Enoyl-CoA hydratase</fullName>
    </submittedName>
</protein>
<evidence type="ECO:0000256" key="2">
    <source>
        <dbReference type="ARBA" id="ARBA00023239"/>
    </source>
</evidence>
<dbReference type="Gene3D" id="3.90.226.10">
    <property type="entry name" value="2-enoyl-CoA Hydratase, Chain A, domain 1"/>
    <property type="match status" value="1"/>
</dbReference>
<keyword evidence="4" id="KW-1185">Reference proteome</keyword>
<sequence length="262" mass="28275">MHTDRIICTREGAIGRIVFNNPERHNAMSYDMWVAGEAAVRRLAEDGETRVIVLTGAGDKAFVAGADISKFEKERGSAGAIEEYNAAVARFQDTLAAVALPTIAMIGGYAIGGGLAISICCDIRIASDDSRFAIPAAKLGLGYAMPGVAKLMEVVGPAFAKEIFFTARQFDAAEALTMGLVNRVVPRAELRATVDDYTARISENAPLTIRAAKAALTELVKPESQRDGDRVDALVDACFHSEDYQEGRRAFMEKRKPAFQGR</sequence>
<dbReference type="InterPro" id="IPR001753">
    <property type="entry name" value="Enoyl-CoA_hydra/iso"/>
</dbReference>
<dbReference type="PANTHER" id="PTHR11941:SF54">
    <property type="entry name" value="ENOYL-COA HYDRATASE, MITOCHONDRIAL"/>
    <property type="match status" value="1"/>
</dbReference>
<dbReference type="Gene3D" id="1.10.12.10">
    <property type="entry name" value="Lyase 2-enoyl-coa Hydratase, Chain A, domain 2"/>
    <property type="match status" value="1"/>
</dbReference>
<evidence type="ECO:0000256" key="1">
    <source>
        <dbReference type="ARBA" id="ARBA00005254"/>
    </source>
</evidence>
<proteinExistence type="inferred from homology"/>
<organism evidence="3 4">
    <name type="scientific">Futiania mangrovi</name>
    <dbReference type="NCBI Taxonomy" id="2959716"/>
    <lineage>
        <taxon>Bacteria</taxon>
        <taxon>Pseudomonadati</taxon>
        <taxon>Pseudomonadota</taxon>
        <taxon>Alphaproteobacteria</taxon>
        <taxon>Futianiales</taxon>
        <taxon>Futianiaceae</taxon>
        <taxon>Futiania</taxon>
    </lineage>
</organism>
<gene>
    <name evidence="3" type="ORF">NJQ99_14865</name>
</gene>
<keyword evidence="2" id="KW-0456">Lyase</keyword>
<dbReference type="Proteomes" id="UP001055804">
    <property type="component" value="Unassembled WGS sequence"/>
</dbReference>
<dbReference type="NCBIfam" id="NF004781">
    <property type="entry name" value="PRK06127.1"/>
    <property type="match status" value="1"/>
</dbReference>
<evidence type="ECO:0000313" key="3">
    <source>
        <dbReference type="EMBL" id="MCP1337701.1"/>
    </source>
</evidence>
<comment type="similarity">
    <text evidence="1">Belongs to the enoyl-CoA hydratase/isomerase family.</text>
</comment>
<dbReference type="InterPro" id="IPR014748">
    <property type="entry name" value="Enoyl-CoA_hydra_C"/>
</dbReference>
<dbReference type="SUPFAM" id="SSF52096">
    <property type="entry name" value="ClpP/crotonase"/>
    <property type="match status" value="1"/>
</dbReference>
<dbReference type="InterPro" id="IPR029045">
    <property type="entry name" value="ClpP/crotonase-like_dom_sf"/>
</dbReference>
<accession>A0A9J6PE63</accession>
<name>A0A9J6PE63_9PROT</name>
<comment type="caution">
    <text evidence="3">The sequence shown here is derived from an EMBL/GenBank/DDBJ whole genome shotgun (WGS) entry which is preliminary data.</text>
</comment>
<dbReference type="AlphaFoldDB" id="A0A9J6PE63"/>
<dbReference type="GO" id="GO:0006635">
    <property type="term" value="P:fatty acid beta-oxidation"/>
    <property type="evidence" value="ECO:0007669"/>
    <property type="project" value="TreeGrafter"/>
</dbReference>
<evidence type="ECO:0000313" key="4">
    <source>
        <dbReference type="Proteomes" id="UP001055804"/>
    </source>
</evidence>